<keyword evidence="4" id="KW-1185">Reference proteome</keyword>
<reference evidence="3 4" key="1">
    <citation type="submission" date="2023-10" db="EMBL/GenBank/DDBJ databases">
        <title>Development of a sustainable strategy for remediation of hydrocarbon-contaminated territories based on the waste exchange concept.</title>
        <authorList>
            <person name="Krivoruchko A."/>
        </authorList>
    </citation>
    <scope>NUCLEOTIDE SEQUENCE</scope>
    <source>
        <strain evidence="2 4">IEGM 1266</strain>
        <strain evidence="3">IEGM 1279</strain>
    </source>
</reference>
<feature type="domain" description="Restriction endonuclease type II-like" evidence="1">
    <location>
        <begin position="36"/>
        <end position="108"/>
    </location>
</feature>
<dbReference type="Gene3D" id="3.40.960.10">
    <property type="entry name" value="VSR Endonuclease"/>
    <property type="match status" value="1"/>
</dbReference>
<proteinExistence type="predicted"/>
<dbReference type="Proteomes" id="UP001185922">
    <property type="component" value="Unassembled WGS sequence"/>
</dbReference>
<name>A0AAE4R3N1_9ACTN</name>
<evidence type="ECO:0000313" key="5">
    <source>
        <dbReference type="Proteomes" id="UP001185922"/>
    </source>
</evidence>
<dbReference type="SUPFAM" id="SSF52980">
    <property type="entry name" value="Restriction endonuclease-like"/>
    <property type="match status" value="1"/>
</dbReference>
<comment type="caution">
    <text evidence="3">The sequence shown here is derived from an EMBL/GenBank/DDBJ whole genome shotgun (WGS) entry which is preliminary data.</text>
</comment>
<dbReference type="Proteomes" id="UP001185779">
    <property type="component" value="Unassembled WGS sequence"/>
</dbReference>
<organism evidence="3 5">
    <name type="scientific">Gordonia amicalis</name>
    <dbReference type="NCBI Taxonomy" id="89053"/>
    <lineage>
        <taxon>Bacteria</taxon>
        <taxon>Bacillati</taxon>
        <taxon>Actinomycetota</taxon>
        <taxon>Actinomycetes</taxon>
        <taxon>Mycobacteriales</taxon>
        <taxon>Gordoniaceae</taxon>
        <taxon>Gordonia</taxon>
    </lineage>
</organism>
<evidence type="ECO:0000313" key="2">
    <source>
        <dbReference type="EMBL" id="MDV6306891.1"/>
    </source>
</evidence>
<gene>
    <name evidence="2" type="ORF">R3P94_05970</name>
    <name evidence="3" type="ORF">R3Q15_04075</name>
</gene>
<dbReference type="InterPro" id="IPR011335">
    <property type="entry name" value="Restrct_endonuc-II-like"/>
</dbReference>
<dbReference type="AlphaFoldDB" id="A0AAE4R3N1"/>
<dbReference type="RefSeq" id="WP_316249315.1">
    <property type="nucleotide sequence ID" value="NZ_CP096596.1"/>
</dbReference>
<evidence type="ECO:0000313" key="3">
    <source>
        <dbReference type="EMBL" id="MDV6311083.1"/>
    </source>
</evidence>
<accession>A0AAE4R3N1</accession>
<dbReference type="InterPro" id="IPR049468">
    <property type="entry name" value="Restrct_endonuc-II-like_dom"/>
</dbReference>
<evidence type="ECO:0000313" key="4">
    <source>
        <dbReference type="Proteomes" id="UP001185779"/>
    </source>
</evidence>
<protein>
    <submittedName>
        <fullName evidence="3">DUF559 domain-containing protein</fullName>
    </submittedName>
</protein>
<dbReference type="Pfam" id="PF18741">
    <property type="entry name" value="MTES_1575"/>
    <property type="match status" value="1"/>
</dbReference>
<sequence length="112" mass="12484">MTRILELLGPGARSAAERIAVSLLDSARIPGWFANYATDGYVADLAFPRARLIVEIDGFAYHRDAAAFQRDRDRRNDLTAGGWTVLNFTWSDLTERPEQFVDRVRDALAAAA</sequence>
<dbReference type="EMBL" id="JAWLKH010000002">
    <property type="protein sequence ID" value="MDV6311083.1"/>
    <property type="molecule type" value="Genomic_DNA"/>
</dbReference>
<evidence type="ECO:0000259" key="1">
    <source>
        <dbReference type="Pfam" id="PF18741"/>
    </source>
</evidence>
<dbReference type="EMBL" id="JAWLKI010000004">
    <property type="protein sequence ID" value="MDV6306891.1"/>
    <property type="molecule type" value="Genomic_DNA"/>
</dbReference>